<gene>
    <name evidence="2" type="ORF">DFH08DRAFT_669966</name>
</gene>
<dbReference type="CDD" id="cd05288">
    <property type="entry name" value="PGDH"/>
    <property type="match status" value="1"/>
</dbReference>
<accession>A0AAD6ZD16</accession>
<dbReference type="Gene3D" id="3.90.180.10">
    <property type="entry name" value="Medium-chain alcohol dehydrogenases, catalytic domain"/>
    <property type="match status" value="1"/>
</dbReference>
<feature type="non-terminal residue" evidence="2">
    <location>
        <position position="270"/>
    </location>
</feature>
<dbReference type="SUPFAM" id="SSF51735">
    <property type="entry name" value="NAD(P)-binding Rossmann-fold domains"/>
    <property type="match status" value="1"/>
</dbReference>
<dbReference type="EMBL" id="JARIHO010000058">
    <property type="protein sequence ID" value="KAJ7318357.1"/>
    <property type="molecule type" value="Genomic_DNA"/>
</dbReference>
<dbReference type="Gene3D" id="3.40.50.720">
    <property type="entry name" value="NAD(P)-binding Rossmann-like Domain"/>
    <property type="match status" value="1"/>
</dbReference>
<feature type="domain" description="Alcohol dehydrogenase-like C-terminal" evidence="1">
    <location>
        <begin position="130"/>
        <end position="248"/>
    </location>
</feature>
<reference evidence="2" key="1">
    <citation type="submission" date="2023-03" db="EMBL/GenBank/DDBJ databases">
        <title>Massive genome expansion in bonnet fungi (Mycena s.s.) driven by repeated elements and novel gene families across ecological guilds.</title>
        <authorList>
            <consortium name="Lawrence Berkeley National Laboratory"/>
            <person name="Harder C.B."/>
            <person name="Miyauchi S."/>
            <person name="Viragh M."/>
            <person name="Kuo A."/>
            <person name="Thoen E."/>
            <person name="Andreopoulos B."/>
            <person name="Lu D."/>
            <person name="Skrede I."/>
            <person name="Drula E."/>
            <person name="Henrissat B."/>
            <person name="Morin E."/>
            <person name="Kohler A."/>
            <person name="Barry K."/>
            <person name="LaButti K."/>
            <person name="Morin E."/>
            <person name="Salamov A."/>
            <person name="Lipzen A."/>
            <person name="Mereny Z."/>
            <person name="Hegedus B."/>
            <person name="Baldrian P."/>
            <person name="Stursova M."/>
            <person name="Weitz H."/>
            <person name="Taylor A."/>
            <person name="Grigoriev I.V."/>
            <person name="Nagy L.G."/>
            <person name="Martin F."/>
            <person name="Kauserud H."/>
        </authorList>
    </citation>
    <scope>NUCLEOTIDE SEQUENCE</scope>
    <source>
        <strain evidence="2">CBHHK002</strain>
    </source>
</reference>
<dbReference type="GO" id="GO:0016628">
    <property type="term" value="F:oxidoreductase activity, acting on the CH-CH group of donors, NAD or NADP as acceptor"/>
    <property type="evidence" value="ECO:0007669"/>
    <property type="project" value="InterPro"/>
</dbReference>
<dbReference type="AlphaFoldDB" id="A0AAD6ZD16"/>
<dbReference type="InterPro" id="IPR013149">
    <property type="entry name" value="ADH-like_C"/>
</dbReference>
<protein>
    <recommendedName>
        <fullName evidence="1">Alcohol dehydrogenase-like C-terminal domain-containing protein</fullName>
    </recommendedName>
</protein>
<name>A0AAD6ZD16_9AGAR</name>
<evidence type="ECO:0000313" key="3">
    <source>
        <dbReference type="Proteomes" id="UP001218218"/>
    </source>
</evidence>
<dbReference type="InterPro" id="IPR011032">
    <property type="entry name" value="GroES-like_sf"/>
</dbReference>
<dbReference type="Proteomes" id="UP001218218">
    <property type="component" value="Unassembled WGS sequence"/>
</dbReference>
<comment type="caution">
    <text evidence="2">The sequence shown here is derived from an EMBL/GenBank/DDBJ whole genome shotgun (WGS) entry which is preliminary data.</text>
</comment>
<evidence type="ECO:0000259" key="1">
    <source>
        <dbReference type="Pfam" id="PF00107"/>
    </source>
</evidence>
<dbReference type="SUPFAM" id="SSF50129">
    <property type="entry name" value="GroES-like"/>
    <property type="match status" value="1"/>
</dbReference>
<dbReference type="PANTHER" id="PTHR43205:SF7">
    <property type="entry name" value="PROSTAGLANDIN REDUCTASE 1"/>
    <property type="match status" value="1"/>
</dbReference>
<dbReference type="InterPro" id="IPR036291">
    <property type="entry name" value="NAD(P)-bd_dom_sf"/>
</dbReference>
<sequence length="270" mass="29359">IPACAKYIVVKFVGSPEPYMRERLRDPSIIGYSTAMKVGQACMQAYGLWVGSRPSFQQDGVKAGDYMYGFTTWEAYTVQPYRVPDPEGAFPWAKYVGCLGTPGLTAFIGLERVAGTKPGQTIYVSSGASGMGSMVIQLCENKGLTVIASAGTDAKANYLLSLDADVAFNYKTAPVAAVLQEHRPIVLFWENVGGAQLEAALDSPLCCGAIAEYNIPADERYRVKNTSTVFHRRIRLEGFVVADTPEYNARFFSEIPPLIAGGKIKAQEQL</sequence>
<dbReference type="InterPro" id="IPR045010">
    <property type="entry name" value="MDR_fam"/>
</dbReference>
<proteinExistence type="predicted"/>
<keyword evidence="3" id="KW-1185">Reference proteome</keyword>
<evidence type="ECO:0000313" key="2">
    <source>
        <dbReference type="EMBL" id="KAJ7318357.1"/>
    </source>
</evidence>
<dbReference type="Pfam" id="PF00107">
    <property type="entry name" value="ADH_zinc_N"/>
    <property type="match status" value="1"/>
</dbReference>
<feature type="non-terminal residue" evidence="2">
    <location>
        <position position="1"/>
    </location>
</feature>
<organism evidence="2 3">
    <name type="scientific">Mycena albidolilacea</name>
    <dbReference type="NCBI Taxonomy" id="1033008"/>
    <lineage>
        <taxon>Eukaryota</taxon>
        <taxon>Fungi</taxon>
        <taxon>Dikarya</taxon>
        <taxon>Basidiomycota</taxon>
        <taxon>Agaricomycotina</taxon>
        <taxon>Agaricomycetes</taxon>
        <taxon>Agaricomycetidae</taxon>
        <taxon>Agaricales</taxon>
        <taxon>Marasmiineae</taxon>
        <taxon>Mycenaceae</taxon>
        <taxon>Mycena</taxon>
    </lineage>
</organism>
<dbReference type="PANTHER" id="PTHR43205">
    <property type="entry name" value="PROSTAGLANDIN REDUCTASE"/>
    <property type="match status" value="1"/>
</dbReference>